<dbReference type="InterPro" id="IPR056738">
    <property type="entry name" value="NfeD1b_N"/>
</dbReference>
<dbReference type="AlphaFoldDB" id="A0A6P1ZKM7"/>
<protein>
    <submittedName>
        <fullName evidence="9">Nodulation protein NfeD</fullName>
    </submittedName>
</protein>
<proteinExistence type="predicted"/>
<dbReference type="GO" id="GO:0016020">
    <property type="term" value="C:membrane"/>
    <property type="evidence" value="ECO:0007669"/>
    <property type="project" value="UniProtKB-SubCell"/>
</dbReference>
<gene>
    <name evidence="9" type="ORF">DQK91_04155</name>
</gene>
<keyword evidence="2 5" id="KW-0812">Transmembrane</keyword>
<evidence type="ECO:0000256" key="4">
    <source>
        <dbReference type="ARBA" id="ARBA00023136"/>
    </source>
</evidence>
<dbReference type="SUPFAM" id="SSF52096">
    <property type="entry name" value="ClpP/crotonase"/>
    <property type="match status" value="1"/>
</dbReference>
<dbReference type="PANTHER" id="PTHR33507:SF4">
    <property type="entry name" value="NODULATION COMPETITIVENESS PROTEIN NFED"/>
    <property type="match status" value="1"/>
</dbReference>
<feature type="transmembrane region" description="Helical" evidence="5">
    <location>
        <begin position="227"/>
        <end position="250"/>
    </location>
</feature>
<accession>A0A6P1ZKM7</accession>
<dbReference type="Proteomes" id="UP000434052">
    <property type="component" value="Unassembled WGS sequence"/>
</dbReference>
<dbReference type="SUPFAM" id="SSF141322">
    <property type="entry name" value="NfeD domain-like"/>
    <property type="match status" value="1"/>
</dbReference>
<dbReference type="Pfam" id="PF01957">
    <property type="entry name" value="NfeD"/>
    <property type="match status" value="1"/>
</dbReference>
<evidence type="ECO:0000256" key="3">
    <source>
        <dbReference type="ARBA" id="ARBA00022989"/>
    </source>
</evidence>
<evidence type="ECO:0000259" key="8">
    <source>
        <dbReference type="Pfam" id="PF25145"/>
    </source>
</evidence>
<dbReference type="Gene3D" id="3.90.226.10">
    <property type="entry name" value="2-enoyl-CoA Hydratase, Chain A, domain 1"/>
    <property type="match status" value="1"/>
</dbReference>
<dbReference type="EMBL" id="QMIF01000002">
    <property type="protein sequence ID" value="TVM36122.1"/>
    <property type="molecule type" value="Genomic_DNA"/>
</dbReference>
<feature type="transmembrane region" description="Helical" evidence="5">
    <location>
        <begin position="257"/>
        <end position="275"/>
    </location>
</feature>
<dbReference type="OrthoDB" id="5289056at2"/>
<feature type="transmembrane region" description="Helical" evidence="5">
    <location>
        <begin position="329"/>
        <end position="354"/>
    </location>
</feature>
<comment type="caution">
    <text evidence="9">The sequence shown here is derived from an EMBL/GenBank/DDBJ whole genome shotgun (WGS) entry which is preliminary data.</text>
</comment>
<dbReference type="InterPro" id="IPR029045">
    <property type="entry name" value="ClpP/crotonase-like_dom_sf"/>
</dbReference>
<dbReference type="Pfam" id="PF24961">
    <property type="entry name" value="NfeD_membrane"/>
    <property type="match status" value="1"/>
</dbReference>
<dbReference type="CDD" id="cd07020">
    <property type="entry name" value="Clp_protease_NfeD_1"/>
    <property type="match status" value="1"/>
</dbReference>
<keyword evidence="3 5" id="KW-1133">Transmembrane helix</keyword>
<feature type="domain" description="NfeD1b N-terminal" evidence="8">
    <location>
        <begin position="39"/>
        <end position="168"/>
    </location>
</feature>
<evidence type="ECO:0000256" key="1">
    <source>
        <dbReference type="ARBA" id="ARBA00004141"/>
    </source>
</evidence>
<sequence length="425" mass="45314">MCVLLLAWANASTAANQTISQTRVLYVELDGGISPIQADLFDQAIETARDDNYELILVRLDTPGGLVSSTRTMIKSMLGSPVPFLVWVGPAGAHAASAGVFIVAASDLAGMSPQSTIGAASPVSMSGGDINGTMARKVQNDILSLLRSLARRKGRNYEWYAKAVEEADSITATEAVMDHVVEILADSPLDFLQQAGARGISTNQGDLRFTAESIDLIPYEPGFRYSFLAWLLHPQIAYFLFLGGIAGLFFEVSHPGAVFPGVVGGLFLLLALYALSILPTNAAGILLILFSLILLVLEVFITSYGLLSIAALLSLFIGSTILFKEGTGFVLPLSSILTTVLLLAGFVSVVLYLVGKAQLRKPRQGDKVLIGTAATVRSWNGAQGKVFLRGEIWNAVSKEPIFVSTGDIVQIIRVDGLTLTVEPKP</sequence>
<dbReference type="PANTHER" id="PTHR33507">
    <property type="entry name" value="INNER MEMBRANE PROTEIN YBBJ"/>
    <property type="match status" value="1"/>
</dbReference>
<feature type="domain" description="NfeD-like C-terminal" evidence="6">
    <location>
        <begin position="369"/>
        <end position="423"/>
    </location>
</feature>
<comment type="subcellular location">
    <subcellularLocation>
        <location evidence="1">Membrane</location>
        <topology evidence="1">Multi-pass membrane protein</topology>
    </subcellularLocation>
</comment>
<evidence type="ECO:0000256" key="5">
    <source>
        <dbReference type="SAM" id="Phobius"/>
    </source>
</evidence>
<feature type="transmembrane region" description="Helical" evidence="5">
    <location>
        <begin position="281"/>
        <end position="297"/>
    </location>
</feature>
<dbReference type="InterPro" id="IPR012340">
    <property type="entry name" value="NA-bd_OB-fold"/>
</dbReference>
<dbReference type="Pfam" id="PF25145">
    <property type="entry name" value="NfeD1b_N"/>
    <property type="match status" value="1"/>
</dbReference>
<keyword evidence="4 5" id="KW-0472">Membrane</keyword>
<feature type="transmembrane region" description="Helical" evidence="5">
    <location>
        <begin position="304"/>
        <end position="323"/>
    </location>
</feature>
<dbReference type="InterPro" id="IPR002810">
    <property type="entry name" value="NfeD-like_C"/>
</dbReference>
<organism evidence="9 10">
    <name type="scientific">Oceanidesulfovibrio marinus</name>
    <dbReference type="NCBI Taxonomy" id="370038"/>
    <lineage>
        <taxon>Bacteria</taxon>
        <taxon>Pseudomonadati</taxon>
        <taxon>Thermodesulfobacteriota</taxon>
        <taxon>Desulfovibrionia</taxon>
        <taxon>Desulfovibrionales</taxon>
        <taxon>Desulfovibrionaceae</taxon>
        <taxon>Oceanidesulfovibrio</taxon>
    </lineage>
</organism>
<feature type="domain" description="NfeD integral membrane" evidence="7">
    <location>
        <begin position="236"/>
        <end position="352"/>
    </location>
</feature>
<evidence type="ECO:0000259" key="7">
    <source>
        <dbReference type="Pfam" id="PF24961"/>
    </source>
</evidence>
<evidence type="ECO:0000313" key="9">
    <source>
        <dbReference type="EMBL" id="TVM36122.1"/>
    </source>
</evidence>
<name>A0A6P1ZKM7_9BACT</name>
<reference evidence="9 10" key="1">
    <citation type="submission" date="2018-06" db="EMBL/GenBank/DDBJ databases">
        <title>Complete genome of Desulfovibrio marinus P48SEP.</title>
        <authorList>
            <person name="Crispim J.S."/>
            <person name="Vidigal P.M.P."/>
            <person name="Silva L.C.F."/>
            <person name="Araujo L.C."/>
            <person name="Laguardia C.N."/>
            <person name="Dias R.S."/>
            <person name="Sousa M.P."/>
            <person name="Paula S.O."/>
            <person name="Silva C."/>
        </authorList>
    </citation>
    <scope>NUCLEOTIDE SEQUENCE [LARGE SCALE GENOMIC DNA]</scope>
    <source>
        <strain evidence="9 10">P48SEP</strain>
    </source>
</reference>
<dbReference type="Gene3D" id="2.40.50.140">
    <property type="entry name" value="Nucleic acid-binding proteins"/>
    <property type="match status" value="1"/>
</dbReference>
<dbReference type="InterPro" id="IPR052165">
    <property type="entry name" value="Membrane_assoc_protease"/>
</dbReference>
<dbReference type="InterPro" id="IPR056739">
    <property type="entry name" value="NfeD_membrane"/>
</dbReference>
<evidence type="ECO:0000313" key="10">
    <source>
        <dbReference type="Proteomes" id="UP000434052"/>
    </source>
</evidence>
<evidence type="ECO:0000256" key="2">
    <source>
        <dbReference type="ARBA" id="ARBA00022692"/>
    </source>
</evidence>
<evidence type="ECO:0000259" key="6">
    <source>
        <dbReference type="Pfam" id="PF01957"/>
    </source>
</evidence>